<accession>X0CPM5</accession>
<protein>
    <submittedName>
        <fullName evidence="2">Uncharacterized protein</fullName>
    </submittedName>
</protein>
<gene>
    <name evidence="2" type="ORF">FOQG_03452</name>
</gene>
<feature type="region of interest" description="Disordered" evidence="1">
    <location>
        <begin position="85"/>
        <end position="120"/>
    </location>
</feature>
<sequence length="120" mass="13940">MVVEWLWYRRECPVRVSRYPWVESSWELRNLFHSHGVKNPQRCSEVKNEDYSELMCKKRVCWALLGLFGRVWILVMGDDRECFGGGRDEKQNSAGSGGQEPYPYLRVRLAPSNPKTTSAA</sequence>
<keyword evidence="3" id="KW-1185">Reference proteome</keyword>
<dbReference type="AlphaFoldDB" id="X0CPM5"/>
<proteinExistence type="predicted"/>
<organism evidence="2 3">
    <name type="scientific">Fusarium oxysporum f. sp. raphani 54005</name>
    <dbReference type="NCBI Taxonomy" id="1089458"/>
    <lineage>
        <taxon>Eukaryota</taxon>
        <taxon>Fungi</taxon>
        <taxon>Dikarya</taxon>
        <taxon>Ascomycota</taxon>
        <taxon>Pezizomycotina</taxon>
        <taxon>Sordariomycetes</taxon>
        <taxon>Hypocreomycetidae</taxon>
        <taxon>Hypocreales</taxon>
        <taxon>Nectriaceae</taxon>
        <taxon>Fusarium</taxon>
        <taxon>Fusarium oxysporum species complex</taxon>
    </lineage>
</organism>
<evidence type="ECO:0000313" key="3">
    <source>
        <dbReference type="Proteomes" id="UP000030663"/>
    </source>
</evidence>
<evidence type="ECO:0000256" key="1">
    <source>
        <dbReference type="SAM" id="MobiDB-lite"/>
    </source>
</evidence>
<dbReference type="EMBL" id="JH658365">
    <property type="protein sequence ID" value="EXK96405.1"/>
    <property type="molecule type" value="Genomic_DNA"/>
</dbReference>
<reference evidence="2 3" key="1">
    <citation type="submission" date="2011-11" db="EMBL/GenBank/DDBJ databases">
        <title>The Genome Sequence of Fusarium oxysporum PHW815.</title>
        <authorList>
            <consortium name="The Broad Institute Genome Sequencing Platform"/>
            <person name="Ma L.-J."/>
            <person name="Gale L.R."/>
            <person name="Schwartz D.C."/>
            <person name="Zhou S."/>
            <person name="Corby-Kistler H."/>
            <person name="Young S.K."/>
            <person name="Zeng Q."/>
            <person name="Gargeya S."/>
            <person name="Fitzgerald M."/>
            <person name="Haas B."/>
            <person name="Abouelleil A."/>
            <person name="Alvarado L."/>
            <person name="Arachchi H.M."/>
            <person name="Berlin A."/>
            <person name="Brown A."/>
            <person name="Chapman S.B."/>
            <person name="Chen Z."/>
            <person name="Dunbar C."/>
            <person name="Freedman E."/>
            <person name="Gearin G."/>
            <person name="Goldberg J."/>
            <person name="Griggs A."/>
            <person name="Gujja S."/>
            <person name="Heiman D."/>
            <person name="Howarth C."/>
            <person name="Larson L."/>
            <person name="Lui A."/>
            <person name="MacDonald P.J.P."/>
            <person name="Montmayeur A."/>
            <person name="Murphy C."/>
            <person name="Neiman D."/>
            <person name="Pearson M."/>
            <person name="Priest M."/>
            <person name="Roberts A."/>
            <person name="Saif S."/>
            <person name="Shea T."/>
            <person name="Shenoy N."/>
            <person name="Sisk P."/>
            <person name="Stolte C."/>
            <person name="Sykes S."/>
            <person name="Wortman J."/>
            <person name="Nusbaum C."/>
            <person name="Birren B."/>
        </authorList>
    </citation>
    <scope>NUCLEOTIDE SEQUENCE [LARGE SCALE GENOMIC DNA]</scope>
    <source>
        <strain evidence="2 3">54005</strain>
    </source>
</reference>
<name>X0CPM5_FUSOX</name>
<dbReference type="Proteomes" id="UP000030663">
    <property type="component" value="Unassembled WGS sequence"/>
</dbReference>
<dbReference type="HOGENOM" id="CLU_2049830_0_0_1"/>
<evidence type="ECO:0000313" key="2">
    <source>
        <dbReference type="EMBL" id="EXK96405.1"/>
    </source>
</evidence>